<dbReference type="AlphaFoldDB" id="A0A4R2QYD6"/>
<reference evidence="2 3" key="1">
    <citation type="submission" date="2019-03" db="EMBL/GenBank/DDBJ databases">
        <title>Genomic Encyclopedia of Type Strains, Phase IV (KMG-IV): sequencing the most valuable type-strain genomes for metagenomic binning, comparative biology and taxonomic classification.</title>
        <authorList>
            <person name="Goeker M."/>
        </authorList>
    </citation>
    <scope>NUCLEOTIDE SEQUENCE [LARGE SCALE GENOMIC DNA]</scope>
    <source>
        <strain evidence="2 3">DSM 45765</strain>
    </source>
</reference>
<feature type="domain" description="Lipoyl-binding" evidence="1">
    <location>
        <begin position="6"/>
        <end position="81"/>
    </location>
</feature>
<dbReference type="Gene3D" id="2.40.50.100">
    <property type="match status" value="1"/>
</dbReference>
<dbReference type="PRINTS" id="PR00111">
    <property type="entry name" value="ABHYDROLASE"/>
</dbReference>
<dbReference type="InterPro" id="IPR000073">
    <property type="entry name" value="AB_hydrolase_1"/>
</dbReference>
<evidence type="ECO:0000313" key="2">
    <source>
        <dbReference type="EMBL" id="TCP54038.1"/>
    </source>
</evidence>
<accession>A0A4R2QYD6</accession>
<dbReference type="EMBL" id="SLXQ01000003">
    <property type="protein sequence ID" value="TCP54038.1"/>
    <property type="molecule type" value="Genomic_DNA"/>
</dbReference>
<evidence type="ECO:0000259" key="1">
    <source>
        <dbReference type="PROSITE" id="PS50968"/>
    </source>
</evidence>
<keyword evidence="2" id="KW-0670">Pyruvate</keyword>
<dbReference type="CDD" id="cd06849">
    <property type="entry name" value="lipoyl_domain"/>
    <property type="match status" value="1"/>
</dbReference>
<keyword evidence="2" id="KW-0808">Transferase</keyword>
<dbReference type="Proteomes" id="UP000294911">
    <property type="component" value="Unassembled WGS sequence"/>
</dbReference>
<sequence>MTDERIERVTMPKWGLSMQTGKLTEWLVAEGDVITSGDDLAEIDTDKIAGTLESSWAGVLRKFVAEVGDDVPVGGTIAVIAPPEVPDAEIDTLVEQAREEIASGAIEDAGGPVAGSVEVGGRNIRYTSLGSVSPAEADPVVLVHGYGGDGDSWLFVQEPLSAERTAYTIDLPGHGASTKEVGDGSLRMLADTVLGFLDALELERAHLVGHSLGGAIVTAVAAAAPERVASLSLIAPAGFGDQINADYLRGFASAGSRRELKPHLTALFADPAQATRKLADDLMKFKRLDGVDKALSTLLGTLLAGDAPGIDAATLLEQVTAPLAVVWGRADQVLPVANAEALAGRVEVRVLEAAGHMAHMEQPAEVVAEVRRAIGGG</sequence>
<name>A0A4R2QYD6_9PSEU</name>
<organism evidence="2 3">
    <name type="scientific">Tamaricihabitans halophyticus</name>
    <dbReference type="NCBI Taxonomy" id="1262583"/>
    <lineage>
        <taxon>Bacteria</taxon>
        <taxon>Bacillati</taxon>
        <taxon>Actinomycetota</taxon>
        <taxon>Actinomycetes</taxon>
        <taxon>Pseudonocardiales</taxon>
        <taxon>Pseudonocardiaceae</taxon>
        <taxon>Tamaricihabitans</taxon>
    </lineage>
</organism>
<dbReference type="InterPro" id="IPR011053">
    <property type="entry name" value="Single_hybrid_motif"/>
</dbReference>
<evidence type="ECO:0000313" key="3">
    <source>
        <dbReference type="Proteomes" id="UP000294911"/>
    </source>
</evidence>
<protein>
    <submittedName>
        <fullName evidence="2">Pyruvate dehydrogenase E2 component (Dihydrolipoamide acetyltransferase)</fullName>
    </submittedName>
</protein>
<dbReference type="GO" id="GO:0016740">
    <property type="term" value="F:transferase activity"/>
    <property type="evidence" value="ECO:0007669"/>
    <property type="project" value="UniProtKB-KW"/>
</dbReference>
<dbReference type="InterPro" id="IPR029058">
    <property type="entry name" value="AB_hydrolase_fold"/>
</dbReference>
<dbReference type="InterPro" id="IPR000089">
    <property type="entry name" value="Biotin_lipoyl"/>
</dbReference>
<dbReference type="PANTHER" id="PTHR43689">
    <property type="entry name" value="HYDROLASE"/>
    <property type="match status" value="1"/>
</dbReference>
<dbReference type="PANTHER" id="PTHR43689:SF8">
    <property type="entry name" value="ALPHA_BETA-HYDROLASES SUPERFAMILY PROTEIN"/>
    <property type="match status" value="1"/>
</dbReference>
<dbReference type="Pfam" id="PF00561">
    <property type="entry name" value="Abhydrolase_1"/>
    <property type="match status" value="1"/>
</dbReference>
<dbReference type="RefSeq" id="WP_132876823.1">
    <property type="nucleotide sequence ID" value="NZ_SLXQ01000003.1"/>
</dbReference>
<comment type="caution">
    <text evidence="2">The sequence shown here is derived from an EMBL/GenBank/DDBJ whole genome shotgun (WGS) entry which is preliminary data.</text>
</comment>
<dbReference type="SUPFAM" id="SSF53474">
    <property type="entry name" value="alpha/beta-Hydrolases"/>
    <property type="match status" value="1"/>
</dbReference>
<dbReference type="Pfam" id="PF00364">
    <property type="entry name" value="Biotin_lipoyl"/>
    <property type="match status" value="1"/>
</dbReference>
<gene>
    <name evidence="2" type="ORF">EV191_10378</name>
</gene>
<dbReference type="PROSITE" id="PS50968">
    <property type="entry name" value="BIOTINYL_LIPOYL"/>
    <property type="match status" value="1"/>
</dbReference>
<dbReference type="Gene3D" id="3.40.50.1820">
    <property type="entry name" value="alpha/beta hydrolase"/>
    <property type="match status" value="1"/>
</dbReference>
<dbReference type="OrthoDB" id="3371334at2"/>
<proteinExistence type="predicted"/>
<dbReference type="SUPFAM" id="SSF51230">
    <property type="entry name" value="Single hybrid motif"/>
    <property type="match status" value="1"/>
</dbReference>
<keyword evidence="3" id="KW-1185">Reference proteome</keyword>
<dbReference type="NCBIfam" id="NF011457">
    <property type="entry name" value="PRK14875.1"/>
    <property type="match status" value="1"/>
</dbReference>